<sequence length="131" mass="15043">MYLKFRSKRANFSQNSKPKQRFASFFGFLKKRKSTKQIATGVFLSLGFNNTFFEEPALFPAPIERKFPPVARRIVWALIFVVLLVGIIEITLPNLPKIIPLTKNIPEISFYSEKDIFLSSETPNFSISLPL</sequence>
<name>A0A2H0YWE4_9BACT</name>
<gene>
    <name evidence="2" type="ORF">COT24_01660</name>
</gene>
<comment type="caution">
    <text evidence="2">The sequence shown here is derived from an EMBL/GenBank/DDBJ whole genome shotgun (WGS) entry which is preliminary data.</text>
</comment>
<evidence type="ECO:0000256" key="1">
    <source>
        <dbReference type="SAM" id="Phobius"/>
    </source>
</evidence>
<dbReference type="AlphaFoldDB" id="A0A2H0YWE4"/>
<proteinExistence type="predicted"/>
<keyword evidence="1" id="KW-0472">Membrane</keyword>
<reference evidence="2 3" key="1">
    <citation type="submission" date="2017-09" db="EMBL/GenBank/DDBJ databases">
        <title>Depth-based differentiation of microbial function through sediment-hosted aquifers and enrichment of novel symbionts in the deep terrestrial subsurface.</title>
        <authorList>
            <person name="Probst A.J."/>
            <person name="Ladd B."/>
            <person name="Jarett J.K."/>
            <person name="Geller-Mcgrath D.E."/>
            <person name="Sieber C.M."/>
            <person name="Emerson J.B."/>
            <person name="Anantharaman K."/>
            <person name="Thomas B.C."/>
            <person name="Malmstrom R."/>
            <person name="Stieglmeier M."/>
            <person name="Klingl A."/>
            <person name="Woyke T."/>
            <person name="Ryan C.M."/>
            <person name="Banfield J.F."/>
        </authorList>
    </citation>
    <scope>NUCLEOTIDE SEQUENCE [LARGE SCALE GENOMIC DNA]</scope>
    <source>
        <strain evidence="2">CG08_land_8_20_14_0_20_40_16</strain>
    </source>
</reference>
<protein>
    <submittedName>
        <fullName evidence="2">Uncharacterized protein</fullName>
    </submittedName>
</protein>
<accession>A0A2H0YWE4</accession>
<dbReference type="Proteomes" id="UP000231542">
    <property type="component" value="Unassembled WGS sequence"/>
</dbReference>
<evidence type="ECO:0000313" key="3">
    <source>
        <dbReference type="Proteomes" id="UP000231542"/>
    </source>
</evidence>
<evidence type="ECO:0000313" key="2">
    <source>
        <dbReference type="EMBL" id="PIS42818.1"/>
    </source>
</evidence>
<keyword evidence="1" id="KW-0812">Transmembrane</keyword>
<feature type="transmembrane region" description="Helical" evidence="1">
    <location>
        <begin position="73"/>
        <end position="92"/>
    </location>
</feature>
<keyword evidence="1" id="KW-1133">Transmembrane helix</keyword>
<organism evidence="2 3">
    <name type="scientific">Candidatus Kerfeldbacteria bacterium CG08_land_8_20_14_0_20_40_16</name>
    <dbReference type="NCBI Taxonomy" id="2014244"/>
    <lineage>
        <taxon>Bacteria</taxon>
        <taxon>Candidatus Kerfeldiibacteriota</taxon>
    </lineage>
</organism>
<dbReference type="EMBL" id="PEXU01000019">
    <property type="protein sequence ID" value="PIS42818.1"/>
    <property type="molecule type" value="Genomic_DNA"/>
</dbReference>